<organism evidence="2 3">
    <name type="scientific">Paraburkholderia sartisoli</name>
    <dbReference type="NCBI Taxonomy" id="83784"/>
    <lineage>
        <taxon>Bacteria</taxon>
        <taxon>Pseudomonadati</taxon>
        <taxon>Pseudomonadota</taxon>
        <taxon>Betaproteobacteria</taxon>
        <taxon>Burkholderiales</taxon>
        <taxon>Burkholderiaceae</taxon>
        <taxon>Paraburkholderia</taxon>
    </lineage>
</organism>
<accession>A0A1H4EN95</accession>
<dbReference type="Pfam" id="PF18057">
    <property type="entry name" value="DUF5594"/>
    <property type="match status" value="1"/>
</dbReference>
<dbReference type="AlphaFoldDB" id="A0A1H4EN95"/>
<dbReference type="Proteomes" id="UP000198638">
    <property type="component" value="Unassembled WGS sequence"/>
</dbReference>
<evidence type="ECO:0000313" key="2">
    <source>
        <dbReference type="EMBL" id="SEA86319.1"/>
    </source>
</evidence>
<reference evidence="3" key="1">
    <citation type="submission" date="2016-10" db="EMBL/GenBank/DDBJ databases">
        <authorList>
            <person name="Varghese N."/>
            <person name="Submissions S."/>
        </authorList>
    </citation>
    <scope>NUCLEOTIDE SEQUENCE [LARGE SCALE GENOMIC DNA]</scope>
    <source>
        <strain evidence="3">LMG 24000</strain>
    </source>
</reference>
<sequence>MNQETAARFEHDFVPRITATLARIFSERVHVDVIPYGGALHPTRVRITADILPAGHGYPYPLDVSLTWDSDAIHGLQAPGGEARFARYLDALPRKLDNWQGGRAIDFGSRSQAEPSILIGGLDFEA</sequence>
<dbReference type="OrthoDB" id="8964768at2"/>
<dbReference type="RefSeq" id="WP_090533770.1">
    <property type="nucleotide sequence ID" value="NZ_FNRQ01000003.1"/>
</dbReference>
<gene>
    <name evidence="2" type="ORF">SAMN05192564_103484</name>
</gene>
<proteinExistence type="predicted"/>
<dbReference type="STRING" id="83784.SAMN05192564_103484"/>
<dbReference type="EMBL" id="FNRQ01000003">
    <property type="protein sequence ID" value="SEA86319.1"/>
    <property type="molecule type" value="Genomic_DNA"/>
</dbReference>
<name>A0A1H4EN95_9BURK</name>
<dbReference type="InterPro" id="IPR040953">
    <property type="entry name" value="DUF5594"/>
</dbReference>
<protein>
    <recommendedName>
        <fullName evidence="1">DUF5594 domain-containing protein</fullName>
    </recommendedName>
</protein>
<feature type="domain" description="DUF5594" evidence="1">
    <location>
        <begin position="1"/>
        <end position="125"/>
    </location>
</feature>
<keyword evidence="3" id="KW-1185">Reference proteome</keyword>
<evidence type="ECO:0000313" key="3">
    <source>
        <dbReference type="Proteomes" id="UP000198638"/>
    </source>
</evidence>
<evidence type="ECO:0000259" key="1">
    <source>
        <dbReference type="Pfam" id="PF18057"/>
    </source>
</evidence>